<keyword evidence="2 4" id="KW-0853">WD repeat</keyword>
<dbReference type="AlphaFoldDB" id="A0A0E0R393"/>
<dbReference type="SMART" id="SM00320">
    <property type="entry name" value="WD40"/>
    <property type="match status" value="6"/>
</dbReference>
<dbReference type="GO" id="GO:0071230">
    <property type="term" value="P:cellular response to amino acid stimulus"/>
    <property type="evidence" value="ECO:0007669"/>
    <property type="project" value="TreeGrafter"/>
</dbReference>
<dbReference type="GO" id="GO:0030307">
    <property type="term" value="P:positive regulation of cell growth"/>
    <property type="evidence" value="ECO:0007669"/>
    <property type="project" value="TreeGrafter"/>
</dbReference>
<feature type="compositionally biased region" description="Low complexity" evidence="5">
    <location>
        <begin position="401"/>
        <end position="414"/>
    </location>
</feature>
<feature type="region of interest" description="Disordered" evidence="5">
    <location>
        <begin position="377"/>
        <end position="414"/>
    </location>
</feature>
<dbReference type="Gene3D" id="2.130.10.10">
    <property type="entry name" value="YVTN repeat-like/Quinoprotein amine dehydrogenase"/>
    <property type="match status" value="2"/>
</dbReference>
<comment type="similarity">
    <text evidence="1">Belongs to the WD repeat RAPTOR family.</text>
</comment>
<keyword evidence="3" id="KW-0677">Repeat</keyword>
<dbReference type="FunFam" id="2.130.10.10:FF:000647">
    <property type="entry name" value="Regulatory-associated protein of TOR 1"/>
    <property type="match status" value="1"/>
</dbReference>
<dbReference type="GO" id="GO:0030674">
    <property type="term" value="F:protein-macromolecule adaptor activity"/>
    <property type="evidence" value="ECO:0007669"/>
    <property type="project" value="TreeGrafter"/>
</dbReference>
<evidence type="ECO:0000313" key="8">
    <source>
        <dbReference type="Proteomes" id="UP000008022"/>
    </source>
</evidence>
<dbReference type="FunFam" id="2.130.10.10:FF:000825">
    <property type="entry name" value="Regulatory-associated protein of TOR 2"/>
    <property type="match status" value="1"/>
</dbReference>
<dbReference type="PANTHER" id="PTHR12848:SF16">
    <property type="entry name" value="REGULATORY-ASSOCIATED PROTEIN OF MTOR"/>
    <property type="match status" value="1"/>
</dbReference>
<dbReference type="PRINTS" id="PR01547">
    <property type="entry name" value="YEAST176DUF"/>
</dbReference>
<reference evidence="7" key="2">
    <citation type="submission" date="2015-06" db="UniProtKB">
        <authorList>
            <consortium name="EnsemblPlants"/>
        </authorList>
    </citation>
    <scope>IDENTIFICATION</scope>
</reference>
<reference evidence="8" key="1">
    <citation type="submission" date="2013-06" db="EMBL/GenBank/DDBJ databases">
        <authorList>
            <person name="Zhao Q."/>
        </authorList>
    </citation>
    <scope>NUCLEOTIDE SEQUENCE</scope>
    <source>
        <strain evidence="8">cv. W1943</strain>
    </source>
</reference>
<dbReference type="GO" id="GO:0009267">
    <property type="term" value="P:cellular response to starvation"/>
    <property type="evidence" value="ECO:0007669"/>
    <property type="project" value="TreeGrafter"/>
</dbReference>
<dbReference type="Gramene" id="ORUFI11G00580.5">
    <property type="protein sequence ID" value="ORUFI11G00580.5"/>
    <property type="gene ID" value="ORUFI11G00580"/>
</dbReference>
<proteinExistence type="inferred from homology"/>
<dbReference type="Pfam" id="PF14538">
    <property type="entry name" value="Raptor_N"/>
    <property type="match status" value="1"/>
</dbReference>
<evidence type="ECO:0000256" key="2">
    <source>
        <dbReference type="ARBA" id="ARBA00022574"/>
    </source>
</evidence>
<dbReference type="GO" id="GO:0005737">
    <property type="term" value="C:cytoplasm"/>
    <property type="evidence" value="ECO:0007669"/>
    <property type="project" value="TreeGrafter"/>
</dbReference>
<evidence type="ECO:0000256" key="4">
    <source>
        <dbReference type="PROSITE-ProRule" id="PRU00221"/>
    </source>
</evidence>
<dbReference type="InterPro" id="IPR029347">
    <property type="entry name" value="Raptor_N"/>
</dbReference>
<name>A0A0E0R393_ORYRU</name>
<feature type="repeat" description="WD" evidence="4">
    <location>
        <begin position="654"/>
        <end position="670"/>
    </location>
</feature>
<evidence type="ECO:0000313" key="7">
    <source>
        <dbReference type="EnsemblPlants" id="ORUFI11G00580.5"/>
    </source>
</evidence>
<dbReference type="InterPro" id="IPR011989">
    <property type="entry name" value="ARM-like"/>
</dbReference>
<sequence>MKTGCVALVLCLNISVDPPDVIKISPCARKECWIDLFQRLFRQDLLVASLFRNFLLAERIMRSANCSPISYPLLPPTHQHHMWDAWDMAAEICLSKLPQLIADPNAEFQPSPFFTEQLTAFEVWLDHGSEDKKPPEQLPIVLLSQSHRFRALVLLGRFLDMGPWAVDLALSVGIFPYVLKLLQTSAMELRQILVFIWTKILSLDKSCQVDLVKDGGHAYFIRFLDSLDAYPEQRAMAAFVLAVIVDGHRVRASAVFALGNLVDIGSPSLNGADDDSDDDEKVRAEINVVRSLLQISSDGSPLVRSEVAVALTRFAMGHNKHIKSVAAEYWKPQTNSLLKSLPSLANINSSNVYSPSSLIQGSSGLASHIGPVLRVGSDNSATARDGRISTSSPIATNSIMHGSPQSDDSSQHSDSGILLRENASNGGLNYSRSRPIDNGIYSQFIATMCNVAKDPYPRIASIGKRALSLIGVEQVSMRNSRLSNGGAHPGETSVPPSSNFGMARSSSWFDMNSADPLLSSSAAPSNMGLDILPQSLIYRWSCGHFSRPLLTGSDDNEEANARREERERIAMDCIAKCQRSSCKMTSQIASWDTRFELGTKASLLLPFSPIVVAADENEQIRVWNYDDALPVNTFENHKLSDRGLSKLLLINELDDSLLLVGSSDGNVRIWRNYTQKGGQKLVTAFSSVQGYRSAGRSIVFDWQQQSGYLYASGDMSSILVWDLDKEQLVNTIQSTADSGISALSASQVRCGQFAAGFLDASVRIFDVRTPDRLVYTARPHAPRSEKVVGIGFQPGFDPYKIVSASQAGDIQFLDVRRASEPYLTIEAHRGSLMALAVHRHAPVIASGSAKQMIKVFSLEGEQLTIIRYQPSFMGQRIGSVNCLSFHRYKSLLAAGAGDNALVSIYAEDNYQLPTLMQCVQRCFEVALGFIWRHTTVEESGMSTWEDVEVE</sequence>
<dbReference type="GO" id="GO:0010506">
    <property type="term" value="P:regulation of autophagy"/>
    <property type="evidence" value="ECO:0007669"/>
    <property type="project" value="TreeGrafter"/>
</dbReference>
<dbReference type="Gene3D" id="1.25.10.10">
    <property type="entry name" value="Leucine-rich Repeat Variant"/>
    <property type="match status" value="1"/>
</dbReference>
<dbReference type="GO" id="GO:0031931">
    <property type="term" value="C:TORC1 complex"/>
    <property type="evidence" value="ECO:0007669"/>
    <property type="project" value="InterPro"/>
</dbReference>
<dbReference type="InterPro" id="IPR001680">
    <property type="entry name" value="WD40_rpt"/>
</dbReference>
<feature type="domain" description="Raptor N-terminal CASPase-like" evidence="6">
    <location>
        <begin position="1"/>
        <end position="39"/>
    </location>
</feature>
<dbReference type="SUPFAM" id="SSF48371">
    <property type="entry name" value="ARM repeat"/>
    <property type="match status" value="1"/>
</dbReference>
<keyword evidence="8" id="KW-1185">Reference proteome</keyword>
<dbReference type="PANTHER" id="PTHR12848">
    <property type="entry name" value="REGULATORY-ASSOCIATED PROTEIN OF MTOR"/>
    <property type="match status" value="1"/>
</dbReference>
<evidence type="ECO:0000259" key="6">
    <source>
        <dbReference type="Pfam" id="PF14538"/>
    </source>
</evidence>
<dbReference type="InterPro" id="IPR036322">
    <property type="entry name" value="WD40_repeat_dom_sf"/>
</dbReference>
<dbReference type="InterPro" id="IPR015943">
    <property type="entry name" value="WD40/YVTN_repeat-like_dom_sf"/>
</dbReference>
<dbReference type="GO" id="GO:0031929">
    <property type="term" value="P:TOR signaling"/>
    <property type="evidence" value="ECO:0007669"/>
    <property type="project" value="InterPro"/>
</dbReference>
<dbReference type="PROSITE" id="PS50082">
    <property type="entry name" value="WD_REPEATS_2"/>
    <property type="match status" value="1"/>
</dbReference>
<evidence type="ECO:0000256" key="1">
    <source>
        <dbReference type="ARBA" id="ARBA00009257"/>
    </source>
</evidence>
<organism evidence="7 8">
    <name type="scientific">Oryza rufipogon</name>
    <name type="common">Brownbeard rice</name>
    <name type="synonym">Asian wild rice</name>
    <dbReference type="NCBI Taxonomy" id="4529"/>
    <lineage>
        <taxon>Eukaryota</taxon>
        <taxon>Viridiplantae</taxon>
        <taxon>Streptophyta</taxon>
        <taxon>Embryophyta</taxon>
        <taxon>Tracheophyta</taxon>
        <taxon>Spermatophyta</taxon>
        <taxon>Magnoliopsida</taxon>
        <taxon>Liliopsida</taxon>
        <taxon>Poales</taxon>
        <taxon>Poaceae</taxon>
        <taxon>BOP clade</taxon>
        <taxon>Oryzoideae</taxon>
        <taxon>Oryzeae</taxon>
        <taxon>Oryzinae</taxon>
        <taxon>Oryza</taxon>
    </lineage>
</organism>
<dbReference type="InterPro" id="IPR004083">
    <property type="entry name" value="Raptor"/>
</dbReference>
<evidence type="ECO:0000256" key="3">
    <source>
        <dbReference type="ARBA" id="ARBA00022737"/>
    </source>
</evidence>
<dbReference type="SUPFAM" id="SSF50978">
    <property type="entry name" value="WD40 repeat-like"/>
    <property type="match status" value="1"/>
</dbReference>
<protein>
    <recommendedName>
        <fullName evidence="6">Raptor N-terminal CASPase-like domain-containing protein</fullName>
    </recommendedName>
</protein>
<dbReference type="InterPro" id="IPR016024">
    <property type="entry name" value="ARM-type_fold"/>
</dbReference>
<dbReference type="Pfam" id="PF00400">
    <property type="entry name" value="WD40"/>
    <property type="match status" value="2"/>
</dbReference>
<dbReference type="Proteomes" id="UP000008022">
    <property type="component" value="Unassembled WGS sequence"/>
</dbReference>
<dbReference type="EnsemblPlants" id="ORUFI11G00580.5">
    <property type="protein sequence ID" value="ORUFI11G00580.5"/>
    <property type="gene ID" value="ORUFI11G00580"/>
</dbReference>
<accession>A0A0E0R393</accession>
<feature type="compositionally biased region" description="Polar residues" evidence="5">
    <location>
        <begin position="377"/>
        <end position="400"/>
    </location>
</feature>
<evidence type="ECO:0000256" key="5">
    <source>
        <dbReference type="SAM" id="MobiDB-lite"/>
    </source>
</evidence>